<keyword evidence="10" id="KW-0418">Kinase</keyword>
<dbReference type="RefSeq" id="WP_109358961.1">
    <property type="nucleotide sequence ID" value="NZ_QFRJ01000003.1"/>
</dbReference>
<dbReference type="Gene3D" id="3.40.50.300">
    <property type="entry name" value="P-loop containing nucleotide triphosphate hydrolases"/>
    <property type="match status" value="1"/>
</dbReference>
<comment type="catalytic activity">
    <reaction evidence="15">
        <text>L-tyrosyl-[protein] + ATP = O-phospho-L-tyrosyl-[protein] + ADP + H(+)</text>
        <dbReference type="Rhea" id="RHEA:10596"/>
        <dbReference type="Rhea" id="RHEA-COMP:10136"/>
        <dbReference type="Rhea" id="RHEA-COMP:20101"/>
        <dbReference type="ChEBI" id="CHEBI:15378"/>
        <dbReference type="ChEBI" id="CHEBI:30616"/>
        <dbReference type="ChEBI" id="CHEBI:46858"/>
        <dbReference type="ChEBI" id="CHEBI:61978"/>
        <dbReference type="ChEBI" id="CHEBI:456216"/>
        <dbReference type="EC" id="2.7.10.2"/>
    </reaction>
</comment>
<feature type="domain" description="Polysaccharide chain length determinant N-terminal" evidence="18">
    <location>
        <begin position="13"/>
        <end position="107"/>
    </location>
</feature>
<comment type="caution">
    <text evidence="21">The sequence shown here is derived from an EMBL/GenBank/DDBJ whole genome shotgun (WGS) entry which is preliminary data.</text>
</comment>
<keyword evidence="7" id="KW-0808">Transferase</keyword>
<keyword evidence="8 17" id="KW-0812">Transmembrane</keyword>
<dbReference type="InterPro" id="IPR025669">
    <property type="entry name" value="AAA_dom"/>
</dbReference>
<organism evidence="21 22">
    <name type="scientific">Brumimicrobium oceani</name>
    <dbReference type="NCBI Taxonomy" id="2100725"/>
    <lineage>
        <taxon>Bacteria</taxon>
        <taxon>Pseudomonadati</taxon>
        <taxon>Bacteroidota</taxon>
        <taxon>Flavobacteriia</taxon>
        <taxon>Flavobacteriales</taxon>
        <taxon>Crocinitomicaceae</taxon>
        <taxon>Brumimicrobium</taxon>
    </lineage>
</organism>
<evidence type="ECO:0000256" key="3">
    <source>
        <dbReference type="ARBA" id="ARBA00008883"/>
    </source>
</evidence>
<dbReference type="Pfam" id="PF13614">
    <property type="entry name" value="AAA_31"/>
    <property type="match status" value="1"/>
</dbReference>
<keyword evidence="12 17" id="KW-1133">Transmembrane helix</keyword>
<keyword evidence="22" id="KW-1185">Reference proteome</keyword>
<evidence type="ECO:0000256" key="9">
    <source>
        <dbReference type="ARBA" id="ARBA00022741"/>
    </source>
</evidence>
<comment type="similarity">
    <text evidence="2">Belongs to the CpsD/CapB family.</text>
</comment>
<evidence type="ECO:0000256" key="14">
    <source>
        <dbReference type="ARBA" id="ARBA00023137"/>
    </source>
</evidence>
<comment type="subcellular location">
    <subcellularLocation>
        <location evidence="1">Cell inner membrane</location>
        <topology evidence="1">Multi-pass membrane protein</topology>
    </subcellularLocation>
</comment>
<gene>
    <name evidence="21" type="ORF">DIT68_06250</name>
</gene>
<keyword evidence="16" id="KW-0175">Coiled coil</keyword>
<dbReference type="InterPro" id="IPR003856">
    <property type="entry name" value="LPS_length_determ_N"/>
</dbReference>
<keyword evidence="14" id="KW-0829">Tyrosine-protein kinase</keyword>
<feature type="coiled-coil region" evidence="16">
    <location>
        <begin position="397"/>
        <end position="439"/>
    </location>
</feature>
<dbReference type="InterPro" id="IPR032807">
    <property type="entry name" value="GNVR"/>
</dbReference>
<evidence type="ECO:0000256" key="17">
    <source>
        <dbReference type="SAM" id="Phobius"/>
    </source>
</evidence>
<keyword evidence="9" id="KW-0547">Nucleotide-binding</keyword>
<dbReference type="Pfam" id="PF13807">
    <property type="entry name" value="GNVR"/>
    <property type="match status" value="1"/>
</dbReference>
<evidence type="ECO:0000256" key="1">
    <source>
        <dbReference type="ARBA" id="ARBA00004429"/>
    </source>
</evidence>
<dbReference type="EMBL" id="QFRJ01000003">
    <property type="protein sequence ID" value="PWH86152.1"/>
    <property type="molecule type" value="Genomic_DNA"/>
</dbReference>
<feature type="domain" description="AAA" evidence="19">
    <location>
        <begin position="601"/>
        <end position="734"/>
    </location>
</feature>
<dbReference type="InterPro" id="IPR050445">
    <property type="entry name" value="Bact_polysacc_biosynth/exp"/>
</dbReference>
<evidence type="ECO:0000256" key="10">
    <source>
        <dbReference type="ARBA" id="ARBA00022777"/>
    </source>
</evidence>
<comment type="similarity">
    <text evidence="3">Belongs to the etk/wzc family.</text>
</comment>
<dbReference type="InterPro" id="IPR027417">
    <property type="entry name" value="P-loop_NTPase"/>
</dbReference>
<evidence type="ECO:0000256" key="8">
    <source>
        <dbReference type="ARBA" id="ARBA00022692"/>
    </source>
</evidence>
<dbReference type="SUPFAM" id="SSF52540">
    <property type="entry name" value="P-loop containing nucleoside triphosphate hydrolases"/>
    <property type="match status" value="1"/>
</dbReference>
<name>A0A2U2XEC1_9FLAO</name>
<dbReference type="GO" id="GO:0005524">
    <property type="term" value="F:ATP binding"/>
    <property type="evidence" value="ECO:0007669"/>
    <property type="project" value="UniProtKB-KW"/>
</dbReference>
<dbReference type="OrthoDB" id="9794577at2"/>
<dbReference type="EC" id="2.7.10.2" evidence="4"/>
<evidence type="ECO:0000256" key="4">
    <source>
        <dbReference type="ARBA" id="ARBA00011903"/>
    </source>
</evidence>
<evidence type="ECO:0000259" key="20">
    <source>
        <dbReference type="Pfam" id="PF13807"/>
    </source>
</evidence>
<feature type="domain" description="Tyrosine-protein kinase G-rich" evidence="20">
    <location>
        <begin position="453"/>
        <end position="525"/>
    </location>
</feature>
<proteinExistence type="inferred from homology"/>
<dbReference type="GO" id="GO:0004715">
    <property type="term" value="F:non-membrane spanning protein tyrosine kinase activity"/>
    <property type="evidence" value="ECO:0007669"/>
    <property type="project" value="UniProtKB-EC"/>
</dbReference>
<dbReference type="NCBIfam" id="TIGR01007">
    <property type="entry name" value="eps_fam"/>
    <property type="match status" value="1"/>
</dbReference>
<protein>
    <recommendedName>
        <fullName evidence="4">non-specific protein-tyrosine kinase</fullName>
        <ecNumber evidence="4">2.7.10.2</ecNumber>
    </recommendedName>
</protein>
<evidence type="ECO:0000256" key="12">
    <source>
        <dbReference type="ARBA" id="ARBA00022989"/>
    </source>
</evidence>
<dbReference type="Proteomes" id="UP000245370">
    <property type="component" value="Unassembled WGS sequence"/>
</dbReference>
<evidence type="ECO:0000256" key="16">
    <source>
        <dbReference type="SAM" id="Coils"/>
    </source>
</evidence>
<evidence type="ECO:0000256" key="15">
    <source>
        <dbReference type="ARBA" id="ARBA00051245"/>
    </source>
</evidence>
<dbReference type="InterPro" id="IPR005702">
    <property type="entry name" value="Wzc-like_C"/>
</dbReference>
<dbReference type="AlphaFoldDB" id="A0A2U2XEC1"/>
<keyword evidence="6" id="KW-0997">Cell inner membrane</keyword>
<evidence type="ECO:0000313" key="21">
    <source>
        <dbReference type="EMBL" id="PWH86152.1"/>
    </source>
</evidence>
<reference evidence="21 22" key="1">
    <citation type="submission" date="2018-05" db="EMBL/GenBank/DDBJ databases">
        <title>Brumimicrobium oceani sp. nov., isolated from coastal sediment.</title>
        <authorList>
            <person name="Kou Y."/>
        </authorList>
    </citation>
    <scope>NUCLEOTIDE SEQUENCE [LARGE SCALE GENOMIC DNA]</scope>
    <source>
        <strain evidence="21 22">C305</strain>
    </source>
</reference>
<evidence type="ECO:0000256" key="7">
    <source>
        <dbReference type="ARBA" id="ARBA00022679"/>
    </source>
</evidence>
<evidence type="ECO:0000256" key="6">
    <source>
        <dbReference type="ARBA" id="ARBA00022519"/>
    </source>
</evidence>
<sequence length="799" mass="91082">MQQQIFDQQPEENINIQEIIWKYLQHWKWILLFTFVFCGVAYLYLKGQSSIYKSTSTVLVKDDKKGSLGAELDIFSDLGLSKGNSNLHNEIEVFKSRDLIMKVIKKLQLNTQLTQQNNTLNADTYYYGDNSPLIFKFKDSSEDYYSKSFALALTKVTDDKFVVHQKYSENQNEFNDKLGEFKYNQEFETMGGKVSVSKTESFNKSHIGNNFTFSVSSLSSATNKWKGNFEVSTVNKDASVLVLSATGLIKQANNDFINQLIIEHEENAISDKNEITKNTSAFIAERMNVIQDELSEVEGINEKFKTDRRLVDVEKNAEMFLEQEGSIESVIIETNIQLSLAEYMVEYLNKYDDVTTLLPVNLGFEDQTINAITSEYNKLVMERNKLIEGSSEMNPLAVQLENQINGLKKSVKRSLLNAQESMEMKLKELQKESSKYKKRIADIPEFERRYREIQRQQQIKETLYLYLLQKREENEIAMASTIGNVKIIDGAYPLSTPVGPKKNIIFLAAFILGIAIPIAFIYLRDLLDNKVRSVDELEATDISVVADIPMDKTKEVLVTKKGERTVISEAYRMLRTNMKFLLEKKEEGQVIFLSSTLPSEGKTYTSINIANSLALTDKKVVLVGLDLRAPKLSQYLNHEESLLGASNYLASEDITLDSIIYPANDDINFDYIFSGDIPPNPSELLTRPRMNELFEKLKKQYDYVIVDTSPMALVVDTVSILEHSDLLLYVVKANFAHKKSLNIPIKLHSDSKVKNIAFILNGSERKKVGYGYGNYGYGYGDTYEAASGKKSRFSFFKKK</sequence>
<evidence type="ECO:0000256" key="13">
    <source>
        <dbReference type="ARBA" id="ARBA00023136"/>
    </source>
</evidence>
<evidence type="ECO:0000259" key="19">
    <source>
        <dbReference type="Pfam" id="PF13614"/>
    </source>
</evidence>
<dbReference type="PANTHER" id="PTHR32309">
    <property type="entry name" value="TYROSINE-PROTEIN KINASE"/>
    <property type="match status" value="1"/>
</dbReference>
<dbReference type="GO" id="GO:0005886">
    <property type="term" value="C:plasma membrane"/>
    <property type="evidence" value="ECO:0007669"/>
    <property type="project" value="UniProtKB-SubCell"/>
</dbReference>
<reference evidence="21 22" key="2">
    <citation type="submission" date="2018-05" db="EMBL/GenBank/DDBJ databases">
        <authorList>
            <person name="Lanie J.A."/>
            <person name="Ng W.-L."/>
            <person name="Kazmierczak K.M."/>
            <person name="Andrzejewski T.M."/>
            <person name="Davidsen T.M."/>
            <person name="Wayne K.J."/>
            <person name="Tettelin H."/>
            <person name="Glass J.I."/>
            <person name="Rusch D."/>
            <person name="Podicherti R."/>
            <person name="Tsui H.-C.T."/>
            <person name="Winkler M.E."/>
        </authorList>
    </citation>
    <scope>NUCLEOTIDE SEQUENCE [LARGE SCALE GENOMIC DNA]</scope>
    <source>
        <strain evidence="21 22">C305</strain>
    </source>
</reference>
<evidence type="ECO:0000256" key="11">
    <source>
        <dbReference type="ARBA" id="ARBA00022840"/>
    </source>
</evidence>
<evidence type="ECO:0000256" key="5">
    <source>
        <dbReference type="ARBA" id="ARBA00022475"/>
    </source>
</evidence>
<evidence type="ECO:0000256" key="2">
    <source>
        <dbReference type="ARBA" id="ARBA00007316"/>
    </source>
</evidence>
<dbReference type="Pfam" id="PF02706">
    <property type="entry name" value="Wzz"/>
    <property type="match status" value="1"/>
</dbReference>
<evidence type="ECO:0000313" key="22">
    <source>
        <dbReference type="Proteomes" id="UP000245370"/>
    </source>
</evidence>
<feature type="transmembrane region" description="Helical" evidence="17">
    <location>
        <begin position="27"/>
        <end position="45"/>
    </location>
</feature>
<evidence type="ECO:0000259" key="18">
    <source>
        <dbReference type="Pfam" id="PF02706"/>
    </source>
</evidence>
<keyword evidence="5" id="KW-1003">Cell membrane</keyword>
<accession>A0A2U2XEC1</accession>
<dbReference type="CDD" id="cd05387">
    <property type="entry name" value="BY-kinase"/>
    <property type="match status" value="1"/>
</dbReference>
<keyword evidence="13 17" id="KW-0472">Membrane</keyword>
<keyword evidence="11" id="KW-0067">ATP-binding</keyword>
<feature type="transmembrane region" description="Helical" evidence="17">
    <location>
        <begin position="504"/>
        <end position="523"/>
    </location>
</feature>
<dbReference type="PANTHER" id="PTHR32309:SF13">
    <property type="entry name" value="FERRIC ENTEROBACTIN TRANSPORT PROTEIN FEPE"/>
    <property type="match status" value="1"/>
</dbReference>